<dbReference type="SUPFAM" id="SSF56112">
    <property type="entry name" value="Protein kinase-like (PK-like)"/>
    <property type="match status" value="1"/>
</dbReference>
<proteinExistence type="predicted"/>
<sequence>MRPERRWSPARCNPRRAGIIDKLGVSAASDCPACALFRTTGLSRPSNAPIPHRSLSLSPTADSRLEALRLWLRGLPSSLGLQTETLRPASSDASFRRYFRLDAGAGSVIVMDAPPPHEDTRPFLHVAGLLRDAGLNVPAILAEDPPRGFLLLSDLGPHTYYQRIQDGLDDATLQTLYRQALAALVRMQQASVSGLAAYDSARLMAELELFPEWYVARHHGLALDTDARAALQGVFQLLSTANGSQPTVLVHRDFHSPNLMACEDPRHGPNPGIIDFQDALAGPITYDLASLVTDARTTWEEAQQLDWAIRYWEMARAASLPVAADFADFHRAYEWMGLQRNLRILGVFARLHHRDGKPGYLAHIPRVNGYVRQVASRYGVFAPLLRLLDRLDDSQPTVGYTF</sequence>
<evidence type="ECO:0000259" key="1">
    <source>
        <dbReference type="Pfam" id="PF01636"/>
    </source>
</evidence>
<feature type="domain" description="Aminoglycoside phosphotransferase" evidence="1">
    <location>
        <begin position="85"/>
        <end position="317"/>
    </location>
</feature>
<protein>
    <submittedName>
        <fullName evidence="2">Aminoglycoside phosphotransferase</fullName>
    </submittedName>
</protein>
<dbReference type="Gene3D" id="3.30.200.20">
    <property type="entry name" value="Phosphorylase Kinase, domain 1"/>
    <property type="match status" value="1"/>
</dbReference>
<evidence type="ECO:0000313" key="3">
    <source>
        <dbReference type="Proteomes" id="UP000216857"/>
    </source>
</evidence>
<dbReference type="Gene3D" id="3.90.1200.10">
    <property type="match status" value="1"/>
</dbReference>
<dbReference type="Pfam" id="PF01636">
    <property type="entry name" value="APH"/>
    <property type="match status" value="1"/>
</dbReference>
<dbReference type="AlphaFoldDB" id="A0A261RQC0"/>
<keyword evidence="3" id="KW-1185">Reference proteome</keyword>
<dbReference type="STRING" id="1416803.CAL13_16430"/>
<dbReference type="InterPro" id="IPR002575">
    <property type="entry name" value="Aminoglycoside_PTrfase"/>
</dbReference>
<gene>
    <name evidence="2" type="ORF">CAL26_05650</name>
</gene>
<dbReference type="GO" id="GO:0016740">
    <property type="term" value="F:transferase activity"/>
    <property type="evidence" value="ECO:0007669"/>
    <property type="project" value="UniProtKB-KW"/>
</dbReference>
<reference evidence="2" key="1">
    <citation type="submission" date="2017-05" db="EMBL/GenBank/DDBJ databases">
        <title>Complete and WGS of Bordetella genogroups.</title>
        <authorList>
            <person name="Spilker T."/>
            <person name="Lipuma J."/>
        </authorList>
    </citation>
    <scope>NUCLEOTIDE SEQUENCE</scope>
    <source>
        <strain evidence="2">AU21707</strain>
    </source>
</reference>
<evidence type="ECO:0000313" key="2">
    <source>
        <dbReference type="EMBL" id="OZI26800.1"/>
    </source>
</evidence>
<dbReference type="Proteomes" id="UP000216857">
    <property type="component" value="Unassembled WGS sequence"/>
</dbReference>
<dbReference type="OrthoDB" id="9809275at2"/>
<accession>A0A261RQC0</accession>
<comment type="caution">
    <text evidence="2">The sequence shown here is derived from an EMBL/GenBank/DDBJ whole genome shotgun (WGS) entry which is preliminary data.</text>
</comment>
<dbReference type="EMBL" id="NEVJ01000001">
    <property type="protein sequence ID" value="OZI26800.1"/>
    <property type="molecule type" value="Genomic_DNA"/>
</dbReference>
<name>A0A261RQC0_9BORD</name>
<organism evidence="2 3">
    <name type="scientific">Bordetella genomosp. 9</name>
    <dbReference type="NCBI Taxonomy" id="1416803"/>
    <lineage>
        <taxon>Bacteria</taxon>
        <taxon>Pseudomonadati</taxon>
        <taxon>Pseudomonadota</taxon>
        <taxon>Betaproteobacteria</taxon>
        <taxon>Burkholderiales</taxon>
        <taxon>Alcaligenaceae</taxon>
        <taxon>Bordetella</taxon>
    </lineage>
</organism>
<dbReference type="InterPro" id="IPR011009">
    <property type="entry name" value="Kinase-like_dom_sf"/>
</dbReference>